<keyword evidence="2" id="KW-1185">Reference proteome</keyword>
<reference evidence="1" key="1">
    <citation type="submission" date="2023-04" db="EMBL/GenBank/DDBJ databases">
        <authorList>
            <person name="Vijverberg K."/>
            <person name="Xiong W."/>
            <person name="Schranz E."/>
        </authorList>
    </citation>
    <scope>NUCLEOTIDE SEQUENCE</scope>
</reference>
<protein>
    <submittedName>
        <fullName evidence="1">Uncharacterized protein</fullName>
    </submittedName>
</protein>
<name>A0AA35Z2A6_LACSI</name>
<evidence type="ECO:0000313" key="1">
    <source>
        <dbReference type="EMBL" id="CAI9284461.1"/>
    </source>
</evidence>
<dbReference type="Proteomes" id="UP001177003">
    <property type="component" value="Chromosome 5"/>
</dbReference>
<evidence type="ECO:0000313" key="2">
    <source>
        <dbReference type="Proteomes" id="UP001177003"/>
    </source>
</evidence>
<organism evidence="1 2">
    <name type="scientific">Lactuca saligna</name>
    <name type="common">Willowleaf lettuce</name>
    <dbReference type="NCBI Taxonomy" id="75948"/>
    <lineage>
        <taxon>Eukaryota</taxon>
        <taxon>Viridiplantae</taxon>
        <taxon>Streptophyta</taxon>
        <taxon>Embryophyta</taxon>
        <taxon>Tracheophyta</taxon>
        <taxon>Spermatophyta</taxon>
        <taxon>Magnoliopsida</taxon>
        <taxon>eudicotyledons</taxon>
        <taxon>Gunneridae</taxon>
        <taxon>Pentapetalae</taxon>
        <taxon>asterids</taxon>
        <taxon>campanulids</taxon>
        <taxon>Asterales</taxon>
        <taxon>Asteraceae</taxon>
        <taxon>Cichorioideae</taxon>
        <taxon>Cichorieae</taxon>
        <taxon>Lactucinae</taxon>
        <taxon>Lactuca</taxon>
    </lineage>
</organism>
<accession>A0AA35Z2A6</accession>
<proteinExistence type="predicted"/>
<dbReference type="AlphaFoldDB" id="A0AA35Z2A6"/>
<sequence length="140" mass="15771">MIDSIIDENVALISNPLAPLMEAVKNEFVETILADNIELPPALIEKLKEIKLKTLKVHVYESDCLQVGDLKYVGNLTKQSVVGFGEVFGHEHSYVTLYGVADFLNQHINKGESRKGRMGVRVLENVFWSLNIFTYWGAAY</sequence>
<dbReference type="EMBL" id="OX465081">
    <property type="protein sequence ID" value="CAI9284461.1"/>
    <property type="molecule type" value="Genomic_DNA"/>
</dbReference>
<gene>
    <name evidence="1" type="ORF">LSALG_LOCUS23986</name>
</gene>